<dbReference type="Proteomes" id="UP001151760">
    <property type="component" value="Unassembled WGS sequence"/>
</dbReference>
<reference evidence="3" key="1">
    <citation type="journal article" date="2022" name="Int. J. Mol. Sci.">
        <title>Draft Genome of Tanacetum Coccineum: Genomic Comparison of Closely Related Tanacetum-Family Plants.</title>
        <authorList>
            <person name="Yamashiro T."/>
            <person name="Shiraishi A."/>
            <person name="Nakayama K."/>
            <person name="Satake H."/>
        </authorList>
    </citation>
    <scope>NUCLEOTIDE SEQUENCE</scope>
</reference>
<reference evidence="3" key="2">
    <citation type="submission" date="2022-01" db="EMBL/GenBank/DDBJ databases">
        <authorList>
            <person name="Yamashiro T."/>
            <person name="Shiraishi A."/>
            <person name="Satake H."/>
            <person name="Nakayama K."/>
        </authorList>
    </citation>
    <scope>NUCLEOTIDE SEQUENCE</scope>
</reference>
<comment type="caution">
    <text evidence="3">The sequence shown here is derived from an EMBL/GenBank/DDBJ whole genome shotgun (WGS) entry which is preliminary data.</text>
</comment>
<evidence type="ECO:0000256" key="1">
    <source>
        <dbReference type="SAM" id="MobiDB-lite"/>
    </source>
</evidence>
<organism evidence="3 4">
    <name type="scientific">Tanacetum coccineum</name>
    <dbReference type="NCBI Taxonomy" id="301880"/>
    <lineage>
        <taxon>Eukaryota</taxon>
        <taxon>Viridiplantae</taxon>
        <taxon>Streptophyta</taxon>
        <taxon>Embryophyta</taxon>
        <taxon>Tracheophyta</taxon>
        <taxon>Spermatophyta</taxon>
        <taxon>Magnoliopsida</taxon>
        <taxon>eudicotyledons</taxon>
        <taxon>Gunneridae</taxon>
        <taxon>Pentapetalae</taxon>
        <taxon>asterids</taxon>
        <taxon>campanulids</taxon>
        <taxon>Asterales</taxon>
        <taxon>Asteraceae</taxon>
        <taxon>Asteroideae</taxon>
        <taxon>Anthemideae</taxon>
        <taxon>Anthemidinae</taxon>
        <taxon>Tanacetum</taxon>
    </lineage>
</organism>
<feature type="region of interest" description="Disordered" evidence="1">
    <location>
        <begin position="85"/>
        <end position="131"/>
    </location>
</feature>
<accession>A0ABQ5GIR4</accession>
<name>A0ABQ5GIR4_9ASTR</name>
<sequence>MPQRLTKSSIYSRSLHLLALQLVLLSSLETISAIENALGKVRDCQHGLYTAGGVSRVDEMILARERSGFAGKKVWDDIPVGGCRGDDDDGGGGVGDGDSSGGCHGGGDGAAAVGEGEGRRDAWRSVTKGIG</sequence>
<feature type="chain" id="PRO_5047125362" evidence="2">
    <location>
        <begin position="34"/>
        <end position="131"/>
    </location>
</feature>
<feature type="compositionally biased region" description="Gly residues" evidence="1">
    <location>
        <begin position="91"/>
        <end position="109"/>
    </location>
</feature>
<evidence type="ECO:0000313" key="4">
    <source>
        <dbReference type="Proteomes" id="UP001151760"/>
    </source>
</evidence>
<evidence type="ECO:0000313" key="3">
    <source>
        <dbReference type="EMBL" id="GJT74817.1"/>
    </source>
</evidence>
<dbReference type="EMBL" id="BQNB010018473">
    <property type="protein sequence ID" value="GJT74817.1"/>
    <property type="molecule type" value="Genomic_DNA"/>
</dbReference>
<proteinExistence type="predicted"/>
<evidence type="ECO:0000256" key="2">
    <source>
        <dbReference type="SAM" id="SignalP"/>
    </source>
</evidence>
<keyword evidence="2" id="KW-0732">Signal</keyword>
<keyword evidence="4" id="KW-1185">Reference proteome</keyword>
<gene>
    <name evidence="3" type="ORF">Tco_1041542</name>
</gene>
<protein>
    <submittedName>
        <fullName evidence="3">Uncharacterized protein</fullName>
    </submittedName>
</protein>
<feature type="signal peptide" evidence="2">
    <location>
        <begin position="1"/>
        <end position="33"/>
    </location>
</feature>